<dbReference type="InterPro" id="IPR036093">
    <property type="entry name" value="NAC_dom_sf"/>
</dbReference>
<evidence type="ECO:0000256" key="3">
    <source>
        <dbReference type="ARBA" id="ARBA00023163"/>
    </source>
</evidence>
<evidence type="ECO:0000313" key="8">
    <source>
        <dbReference type="Proteomes" id="UP000030689"/>
    </source>
</evidence>
<evidence type="ECO:0000313" key="7">
    <source>
        <dbReference type="EMBL" id="ESQ50156.1"/>
    </source>
</evidence>
<dbReference type="PROSITE" id="PS51005">
    <property type="entry name" value="NAC"/>
    <property type="match status" value="1"/>
</dbReference>
<dbReference type="PANTHER" id="PTHR31744">
    <property type="entry name" value="PROTEIN CUP-SHAPED COTYLEDON 2-RELATED"/>
    <property type="match status" value="1"/>
</dbReference>
<dbReference type="FunFam" id="2.170.150.80:FF:000006">
    <property type="entry name" value="NAC domain-containing protein 100-like"/>
    <property type="match status" value="1"/>
</dbReference>
<evidence type="ECO:0000259" key="6">
    <source>
        <dbReference type="PROSITE" id="PS51005"/>
    </source>
</evidence>
<accession>V4NTW0</accession>
<dbReference type="GO" id="GO:0006355">
    <property type="term" value="P:regulation of DNA-templated transcription"/>
    <property type="evidence" value="ECO:0007669"/>
    <property type="project" value="InterPro"/>
</dbReference>
<dbReference type="STRING" id="72664.V4NTW0"/>
<dbReference type="OMA" id="VCEQDKE"/>
<organism evidence="7 8">
    <name type="scientific">Eutrema salsugineum</name>
    <name type="common">Saltwater cress</name>
    <name type="synonym">Sisymbrium salsugineum</name>
    <dbReference type="NCBI Taxonomy" id="72664"/>
    <lineage>
        <taxon>Eukaryota</taxon>
        <taxon>Viridiplantae</taxon>
        <taxon>Streptophyta</taxon>
        <taxon>Embryophyta</taxon>
        <taxon>Tracheophyta</taxon>
        <taxon>Spermatophyta</taxon>
        <taxon>Magnoliopsida</taxon>
        <taxon>eudicotyledons</taxon>
        <taxon>Gunneridae</taxon>
        <taxon>Pentapetalae</taxon>
        <taxon>rosids</taxon>
        <taxon>malvids</taxon>
        <taxon>Brassicales</taxon>
        <taxon>Brassicaceae</taxon>
        <taxon>Eutremeae</taxon>
        <taxon>Eutrema</taxon>
    </lineage>
</organism>
<keyword evidence="5" id="KW-1133">Transmembrane helix</keyword>
<dbReference type="PANTHER" id="PTHR31744:SF210">
    <property type="entry name" value="NAC DOMAIN-CONTAINING PROTEIN 86-LIKE"/>
    <property type="match status" value="1"/>
</dbReference>
<sequence length="356" mass="40574">MSKEAEMSIAVSALFPGFKFSPTDVELISYYLRRKIDGDEDSVAVIAEAEIYKFEPWDLPEESKLKSENEWFYFCARGRKYPHGSQSRRATQLGYWKATGKERSVKSGNQIVGTKRTLVFHIGRAPRGERTEWIMHEYCIHNAPQDALVVCRLRKNTDFRACSNQRPMDNGHVQTDEYVDQTSGLETEEKSFSVYEPELQISNGDIAESSNAVEDRANTDDDCYAEILNDDIIKLDEEADCSIRKESKQTMNCNYALFRMKNVATGTASTDWRIPNPFHMKKDDSQRLIKNILATTAFLTILISVFFTMLTTRDYTSYKAMYSASVVDKATTGCKSDFQLSTFPPAVKTYPVNNLL</sequence>
<dbReference type="EMBL" id="KI517398">
    <property type="protein sequence ID" value="ESQ50156.1"/>
    <property type="molecule type" value="Genomic_DNA"/>
</dbReference>
<keyword evidence="5" id="KW-0472">Membrane</keyword>
<keyword evidence="3" id="KW-0804">Transcription</keyword>
<dbReference type="Gramene" id="ESQ50156">
    <property type="protein sequence ID" value="ESQ50156"/>
    <property type="gene ID" value="EUTSA_v10002027mg"/>
</dbReference>
<feature type="domain" description="NAC" evidence="6">
    <location>
        <begin position="14"/>
        <end position="156"/>
    </location>
</feature>
<dbReference type="AlphaFoldDB" id="V4NTW0"/>
<dbReference type="GO" id="GO:0000976">
    <property type="term" value="F:transcription cis-regulatory region binding"/>
    <property type="evidence" value="ECO:0007669"/>
    <property type="project" value="UniProtKB-ARBA"/>
</dbReference>
<keyword evidence="1" id="KW-0805">Transcription regulation</keyword>
<evidence type="ECO:0000256" key="5">
    <source>
        <dbReference type="SAM" id="Phobius"/>
    </source>
</evidence>
<keyword evidence="4" id="KW-0539">Nucleus</keyword>
<evidence type="ECO:0000256" key="1">
    <source>
        <dbReference type="ARBA" id="ARBA00023015"/>
    </source>
</evidence>
<keyword evidence="8" id="KW-1185">Reference proteome</keyword>
<protein>
    <recommendedName>
        <fullName evidence="6">NAC domain-containing protein</fullName>
    </recommendedName>
</protein>
<evidence type="ECO:0000256" key="2">
    <source>
        <dbReference type="ARBA" id="ARBA00023125"/>
    </source>
</evidence>
<dbReference type="Pfam" id="PF02365">
    <property type="entry name" value="NAM"/>
    <property type="match status" value="1"/>
</dbReference>
<reference evidence="7 8" key="1">
    <citation type="journal article" date="2013" name="Front. Plant Sci.">
        <title>The Reference Genome of the Halophytic Plant Eutrema salsugineum.</title>
        <authorList>
            <person name="Yang R."/>
            <person name="Jarvis D.E."/>
            <person name="Chen H."/>
            <person name="Beilstein M.A."/>
            <person name="Grimwood J."/>
            <person name="Jenkins J."/>
            <person name="Shu S."/>
            <person name="Prochnik S."/>
            <person name="Xin M."/>
            <person name="Ma C."/>
            <person name="Schmutz J."/>
            <person name="Wing R.A."/>
            <person name="Mitchell-Olds T."/>
            <person name="Schumaker K.S."/>
            <person name="Wang X."/>
        </authorList>
    </citation>
    <scope>NUCLEOTIDE SEQUENCE [LARGE SCALE GENOMIC DNA]</scope>
</reference>
<keyword evidence="2" id="KW-0238">DNA-binding</keyword>
<name>V4NTW0_EUTSA</name>
<keyword evidence="5" id="KW-0812">Transmembrane</keyword>
<proteinExistence type="predicted"/>
<dbReference type="Gene3D" id="2.170.150.80">
    <property type="entry name" value="NAC domain"/>
    <property type="match status" value="1"/>
</dbReference>
<dbReference type="SUPFAM" id="SSF101941">
    <property type="entry name" value="NAC domain"/>
    <property type="match status" value="1"/>
</dbReference>
<evidence type="ECO:0000256" key="4">
    <source>
        <dbReference type="ARBA" id="ARBA00023242"/>
    </source>
</evidence>
<gene>
    <name evidence="7" type="ORF">EUTSA_v10002027mg</name>
</gene>
<dbReference type="Proteomes" id="UP000030689">
    <property type="component" value="Unassembled WGS sequence"/>
</dbReference>
<dbReference type="InterPro" id="IPR003441">
    <property type="entry name" value="NAC-dom"/>
</dbReference>
<feature type="transmembrane region" description="Helical" evidence="5">
    <location>
        <begin position="292"/>
        <end position="311"/>
    </location>
</feature>
<dbReference type="eggNOG" id="ENOG502QRAU">
    <property type="taxonomic scope" value="Eukaryota"/>
</dbReference>
<dbReference type="KEGG" id="eus:EUTSA_v10002027mg"/>